<keyword evidence="10 15" id="KW-0186">Copper</keyword>
<feature type="transmembrane region" description="Helical" evidence="16">
    <location>
        <begin position="43"/>
        <end position="63"/>
    </location>
</feature>
<dbReference type="SUPFAM" id="SSF49503">
    <property type="entry name" value="Cupredoxins"/>
    <property type="match status" value="1"/>
</dbReference>
<dbReference type="PROSITE" id="PS50999">
    <property type="entry name" value="COX2_TM"/>
    <property type="match status" value="1"/>
</dbReference>
<feature type="domain" description="Cytochrome oxidase subunit II copper A binding" evidence="17">
    <location>
        <begin position="113"/>
        <end position="255"/>
    </location>
</feature>
<dbReference type="Gene3D" id="2.60.40.420">
    <property type="entry name" value="Cupredoxins - blue copper proteins"/>
    <property type="match status" value="1"/>
</dbReference>
<name>A0A4Z0FDK8_9GAMM</name>
<evidence type="ECO:0000256" key="1">
    <source>
        <dbReference type="ARBA" id="ARBA00004141"/>
    </source>
</evidence>
<feature type="transmembrane region" description="Helical" evidence="16">
    <location>
        <begin position="84"/>
        <end position="106"/>
    </location>
</feature>
<dbReference type="PRINTS" id="PR01166">
    <property type="entry name" value="CYCOXIDASEII"/>
</dbReference>
<reference evidence="19 20" key="1">
    <citation type="journal article" date="2019" name="ISME J.">
        <title>Candidatus Macondimonas diazotrophica, a novel gammaproteobacterial genus dominating crude-oil-contaminated coastal sediments.</title>
        <authorList>
            <person name="Karthikeyan S."/>
            <person name="Konstantinidis K."/>
        </authorList>
    </citation>
    <scope>NUCLEOTIDE SEQUENCE [LARGE SCALE GENOMIC DNA]</scope>
    <source>
        <strain evidence="19 20">KTK01</strain>
    </source>
</reference>
<dbReference type="InterPro" id="IPR002429">
    <property type="entry name" value="CcO_II-like_C"/>
</dbReference>
<dbReference type="Gene3D" id="1.10.287.90">
    <property type="match status" value="1"/>
</dbReference>
<comment type="similarity">
    <text evidence="2 14">Belongs to the cytochrome c oxidase subunit 2 family.</text>
</comment>
<dbReference type="PANTHER" id="PTHR22888:SF9">
    <property type="entry name" value="CYTOCHROME C OXIDASE SUBUNIT 2"/>
    <property type="match status" value="1"/>
</dbReference>
<comment type="subcellular location">
    <subcellularLocation>
        <location evidence="14">Cell membrane</location>
        <topology evidence="14">Multi-pass membrane protein</topology>
    </subcellularLocation>
    <subcellularLocation>
        <location evidence="1">Membrane</location>
        <topology evidence="1">Multi-pass membrane protein</topology>
    </subcellularLocation>
</comment>
<proteinExistence type="inferred from homology"/>
<feature type="domain" description="Cytochrome oxidase subunit II transmembrane region profile" evidence="18">
    <location>
        <begin position="15"/>
        <end position="112"/>
    </location>
</feature>
<keyword evidence="8 14" id="KW-0249">Electron transport</keyword>
<dbReference type="AlphaFoldDB" id="A0A4Z0FDK8"/>
<dbReference type="EMBL" id="SRIO01000002">
    <property type="protein sequence ID" value="TFZ83904.1"/>
    <property type="molecule type" value="Genomic_DNA"/>
</dbReference>
<dbReference type="InterPro" id="IPR001505">
    <property type="entry name" value="Copper_CuA"/>
</dbReference>
<dbReference type="InterPro" id="IPR008972">
    <property type="entry name" value="Cupredoxin"/>
</dbReference>
<dbReference type="SUPFAM" id="SSF81464">
    <property type="entry name" value="Cytochrome c oxidase subunit II-like, transmembrane region"/>
    <property type="match status" value="1"/>
</dbReference>
<dbReference type="GO" id="GO:0042773">
    <property type="term" value="P:ATP synthesis coupled electron transport"/>
    <property type="evidence" value="ECO:0007669"/>
    <property type="project" value="TreeGrafter"/>
</dbReference>
<dbReference type="GO" id="GO:0004129">
    <property type="term" value="F:cytochrome-c oxidase activity"/>
    <property type="evidence" value="ECO:0007669"/>
    <property type="project" value="UniProtKB-EC"/>
</dbReference>
<sequence length="276" mass="30714">MSVVLAATTTLVGIGSAHAEMRYNMPEGVTEISRGVHDLHMAMFWICVAIGALVFSAMLYSIIRHRKSSGAEPAHFHENTAIELIWTIIPFAILVVMTIPAAGMLIKMDDTSSPDMTIKITGYQWKWHYDYLDENVSFYSALAQDSNAARQLGAQIDLESVDHYLLNVDHPVVVPIGQKIRFLITSNDVIHAWWVPELAVKKDAVPGFINEFWTQIDVPGVYRGQCAELCGRDHGFMPVVVEAKTPEDYAAWLEAQRAENPQQTAMNAESTIVAAR</sequence>
<dbReference type="PANTHER" id="PTHR22888">
    <property type="entry name" value="CYTOCHROME C OXIDASE, SUBUNIT II"/>
    <property type="match status" value="1"/>
</dbReference>
<evidence type="ECO:0000313" key="20">
    <source>
        <dbReference type="Proteomes" id="UP000297890"/>
    </source>
</evidence>
<keyword evidence="6 15" id="KW-0479">Metal-binding</keyword>
<evidence type="ECO:0000256" key="14">
    <source>
        <dbReference type="RuleBase" id="RU000456"/>
    </source>
</evidence>
<evidence type="ECO:0000259" key="18">
    <source>
        <dbReference type="PROSITE" id="PS50999"/>
    </source>
</evidence>
<accession>A0A4Z0FDK8</accession>
<evidence type="ECO:0000256" key="5">
    <source>
        <dbReference type="ARBA" id="ARBA00022692"/>
    </source>
</evidence>
<dbReference type="Pfam" id="PF02790">
    <property type="entry name" value="COX2_TM"/>
    <property type="match status" value="1"/>
</dbReference>
<keyword evidence="11 16" id="KW-0472">Membrane</keyword>
<evidence type="ECO:0000256" key="3">
    <source>
        <dbReference type="ARBA" id="ARBA00022448"/>
    </source>
</evidence>
<evidence type="ECO:0000256" key="11">
    <source>
        <dbReference type="ARBA" id="ARBA00023136"/>
    </source>
</evidence>
<evidence type="ECO:0000259" key="17">
    <source>
        <dbReference type="PROSITE" id="PS50857"/>
    </source>
</evidence>
<evidence type="ECO:0000256" key="16">
    <source>
        <dbReference type="SAM" id="Phobius"/>
    </source>
</evidence>
<dbReference type="GO" id="GO:0005886">
    <property type="term" value="C:plasma membrane"/>
    <property type="evidence" value="ECO:0007669"/>
    <property type="project" value="UniProtKB-SubCell"/>
</dbReference>
<keyword evidence="19" id="KW-0560">Oxidoreductase</keyword>
<evidence type="ECO:0000256" key="2">
    <source>
        <dbReference type="ARBA" id="ARBA00007866"/>
    </source>
</evidence>
<evidence type="ECO:0000256" key="9">
    <source>
        <dbReference type="ARBA" id="ARBA00022989"/>
    </source>
</evidence>
<dbReference type="PROSITE" id="PS50857">
    <property type="entry name" value="COX2_CUA"/>
    <property type="match status" value="1"/>
</dbReference>
<keyword evidence="7" id="KW-1278">Translocase</keyword>
<evidence type="ECO:0000313" key="19">
    <source>
        <dbReference type="EMBL" id="TFZ83904.1"/>
    </source>
</evidence>
<organism evidence="19 20">
    <name type="scientific">Candidatus Macondimonas diazotrophica</name>
    <dbReference type="NCBI Taxonomy" id="2305248"/>
    <lineage>
        <taxon>Bacteria</taxon>
        <taxon>Pseudomonadati</taxon>
        <taxon>Pseudomonadota</taxon>
        <taxon>Gammaproteobacteria</taxon>
        <taxon>Chromatiales</taxon>
        <taxon>Ectothiorhodospiraceae</taxon>
        <taxon>Candidatus Macondimonas</taxon>
    </lineage>
</organism>
<dbReference type="PROSITE" id="PS00078">
    <property type="entry name" value="COX2"/>
    <property type="match status" value="1"/>
</dbReference>
<dbReference type="InterPro" id="IPR036257">
    <property type="entry name" value="Cyt_c_oxidase_su2_TM_sf"/>
</dbReference>
<evidence type="ECO:0000256" key="6">
    <source>
        <dbReference type="ARBA" id="ARBA00022723"/>
    </source>
</evidence>
<gene>
    <name evidence="19" type="primary">coxB</name>
    <name evidence="19" type="ORF">E4680_01690</name>
</gene>
<keyword evidence="5 14" id="KW-0812">Transmembrane</keyword>
<dbReference type="InterPro" id="IPR045187">
    <property type="entry name" value="CcO_II"/>
</dbReference>
<keyword evidence="9 16" id="KW-1133">Transmembrane helix</keyword>
<dbReference type="InterPro" id="IPR011759">
    <property type="entry name" value="Cyt_c_oxidase_su2_TM_dom"/>
</dbReference>
<evidence type="ECO:0000256" key="10">
    <source>
        <dbReference type="ARBA" id="ARBA00023008"/>
    </source>
</evidence>
<evidence type="ECO:0000256" key="12">
    <source>
        <dbReference type="ARBA" id="ARBA00024688"/>
    </source>
</evidence>
<comment type="catalytic activity">
    <reaction evidence="13 15">
        <text>4 Fe(II)-[cytochrome c] + O2 + 8 H(+)(in) = 4 Fe(III)-[cytochrome c] + 2 H2O + 4 H(+)(out)</text>
        <dbReference type="Rhea" id="RHEA:11436"/>
        <dbReference type="Rhea" id="RHEA-COMP:10350"/>
        <dbReference type="Rhea" id="RHEA-COMP:14399"/>
        <dbReference type="ChEBI" id="CHEBI:15377"/>
        <dbReference type="ChEBI" id="CHEBI:15378"/>
        <dbReference type="ChEBI" id="CHEBI:15379"/>
        <dbReference type="ChEBI" id="CHEBI:29033"/>
        <dbReference type="ChEBI" id="CHEBI:29034"/>
        <dbReference type="EC" id="7.1.1.9"/>
    </reaction>
</comment>
<keyword evidence="20" id="KW-1185">Reference proteome</keyword>
<evidence type="ECO:0000256" key="15">
    <source>
        <dbReference type="RuleBase" id="RU004024"/>
    </source>
</evidence>
<dbReference type="EC" id="7.1.1.9" evidence="15"/>
<keyword evidence="4 14" id="KW-0679">Respiratory chain</keyword>
<evidence type="ECO:0000256" key="4">
    <source>
        <dbReference type="ARBA" id="ARBA00022660"/>
    </source>
</evidence>
<dbReference type="OrthoDB" id="9781261at2"/>
<keyword evidence="3 14" id="KW-0813">Transport</keyword>
<dbReference type="GO" id="GO:0016491">
    <property type="term" value="F:oxidoreductase activity"/>
    <property type="evidence" value="ECO:0007669"/>
    <property type="project" value="UniProtKB-KW"/>
</dbReference>
<dbReference type="InterPro" id="IPR014222">
    <property type="entry name" value="Cyt_c_oxidase_su2"/>
</dbReference>
<comment type="caution">
    <text evidence="19">The sequence shown here is derived from an EMBL/GenBank/DDBJ whole genome shotgun (WGS) entry which is preliminary data.</text>
</comment>
<dbReference type="Proteomes" id="UP000297890">
    <property type="component" value="Unassembled WGS sequence"/>
</dbReference>
<evidence type="ECO:0000256" key="7">
    <source>
        <dbReference type="ARBA" id="ARBA00022967"/>
    </source>
</evidence>
<dbReference type="Pfam" id="PF00116">
    <property type="entry name" value="COX2"/>
    <property type="match status" value="1"/>
</dbReference>
<dbReference type="NCBIfam" id="TIGR02866">
    <property type="entry name" value="CoxB"/>
    <property type="match status" value="1"/>
</dbReference>
<evidence type="ECO:0000256" key="8">
    <source>
        <dbReference type="ARBA" id="ARBA00022982"/>
    </source>
</evidence>
<protein>
    <recommendedName>
        <fullName evidence="15">Cytochrome c oxidase subunit 2</fullName>
        <ecNumber evidence="15">7.1.1.9</ecNumber>
    </recommendedName>
</protein>
<evidence type="ECO:0000256" key="13">
    <source>
        <dbReference type="ARBA" id="ARBA00047816"/>
    </source>
</evidence>
<comment type="function">
    <text evidence="12 15">Subunits I and II form the functional core of the enzyme complex. Electrons originating in cytochrome c are transferred via heme a and Cu(A) to the binuclear center formed by heme a3 and Cu(B).</text>
</comment>
<comment type="cofactor">
    <cofactor evidence="15">
        <name>Cu cation</name>
        <dbReference type="ChEBI" id="CHEBI:23378"/>
    </cofactor>
    <text evidence="15">Binds a copper A center.</text>
</comment>
<dbReference type="GO" id="GO:0005507">
    <property type="term" value="F:copper ion binding"/>
    <property type="evidence" value="ECO:0007669"/>
    <property type="project" value="InterPro"/>
</dbReference>